<dbReference type="Proteomes" id="UP000799755">
    <property type="component" value="Unassembled WGS sequence"/>
</dbReference>
<gene>
    <name evidence="1" type="ORF">BDR25DRAFT_223723</name>
</gene>
<reference evidence="1" key="1">
    <citation type="journal article" date="2020" name="Stud. Mycol.">
        <title>101 Dothideomycetes genomes: a test case for predicting lifestyles and emergence of pathogens.</title>
        <authorList>
            <person name="Haridas S."/>
            <person name="Albert R."/>
            <person name="Binder M."/>
            <person name="Bloem J."/>
            <person name="Labutti K."/>
            <person name="Salamov A."/>
            <person name="Andreopoulos B."/>
            <person name="Baker S."/>
            <person name="Barry K."/>
            <person name="Bills G."/>
            <person name="Bluhm B."/>
            <person name="Cannon C."/>
            <person name="Castanera R."/>
            <person name="Culley D."/>
            <person name="Daum C."/>
            <person name="Ezra D."/>
            <person name="Gonzalez J."/>
            <person name="Henrissat B."/>
            <person name="Kuo A."/>
            <person name="Liang C."/>
            <person name="Lipzen A."/>
            <person name="Lutzoni F."/>
            <person name="Magnuson J."/>
            <person name="Mondo S."/>
            <person name="Nolan M."/>
            <person name="Ohm R."/>
            <person name="Pangilinan J."/>
            <person name="Park H.-J."/>
            <person name="Ramirez L."/>
            <person name="Alfaro M."/>
            <person name="Sun H."/>
            <person name="Tritt A."/>
            <person name="Yoshinaga Y."/>
            <person name="Zwiers L.-H."/>
            <person name="Turgeon B."/>
            <person name="Goodwin S."/>
            <person name="Spatafora J."/>
            <person name="Crous P."/>
            <person name="Grigoriev I."/>
        </authorList>
    </citation>
    <scope>NUCLEOTIDE SEQUENCE</scope>
    <source>
        <strain evidence="1">ATCC 200398</strain>
    </source>
</reference>
<protein>
    <submittedName>
        <fullName evidence="1">Amine oxidase</fullName>
    </submittedName>
</protein>
<keyword evidence="2" id="KW-1185">Reference proteome</keyword>
<evidence type="ECO:0000313" key="1">
    <source>
        <dbReference type="EMBL" id="KAF2471479.1"/>
    </source>
</evidence>
<accession>A0ACB6QWV7</accession>
<proteinExistence type="predicted"/>
<dbReference type="EMBL" id="MU003505">
    <property type="protein sequence ID" value="KAF2471479.1"/>
    <property type="molecule type" value="Genomic_DNA"/>
</dbReference>
<comment type="caution">
    <text evidence="1">The sequence shown here is derived from an EMBL/GenBank/DDBJ whole genome shotgun (WGS) entry which is preliminary data.</text>
</comment>
<sequence>MASQQQKRPPQRIAIVGGGIAGIACSWTLREQDCNVDIYEADDRLGGHANSVPFKGDGRTVNVDTGFIAMDETTYPQFTAFLRKLGVKTIPTDMSFGVSADHGAFEWGSYSIQSFCHNLVLLFSIWFWRLVFDILRFSLFAEDILDEDHSSHESYEAGTRPSEIIPTRRQLESIGTYLKRHKYSEQFMTYFLMPMVAAPWCIDPDEFACTFPAKLLIKFMLYHRLLDTVATTLRWQSFRNGSKTYVDAFQKQLPANHRLHLGTDIKSVTQLPNGASIEFTDGSHREFDHVVLAIHANQALQLLGDGATCTQRTVLNAFKTSRNVCYLHSDTSVSLFV</sequence>
<organism evidence="1 2">
    <name type="scientific">Lindgomyces ingoldianus</name>
    <dbReference type="NCBI Taxonomy" id="673940"/>
    <lineage>
        <taxon>Eukaryota</taxon>
        <taxon>Fungi</taxon>
        <taxon>Dikarya</taxon>
        <taxon>Ascomycota</taxon>
        <taxon>Pezizomycotina</taxon>
        <taxon>Dothideomycetes</taxon>
        <taxon>Pleosporomycetidae</taxon>
        <taxon>Pleosporales</taxon>
        <taxon>Lindgomycetaceae</taxon>
        <taxon>Lindgomyces</taxon>
    </lineage>
</organism>
<evidence type="ECO:0000313" key="2">
    <source>
        <dbReference type="Proteomes" id="UP000799755"/>
    </source>
</evidence>
<name>A0ACB6QWV7_9PLEO</name>